<accession>A0A8H6Y4H9</accession>
<reference evidence="2" key="1">
    <citation type="submission" date="2020-05" db="EMBL/GenBank/DDBJ databases">
        <title>Mycena genomes resolve the evolution of fungal bioluminescence.</title>
        <authorList>
            <person name="Tsai I.J."/>
        </authorList>
    </citation>
    <scope>NUCLEOTIDE SEQUENCE</scope>
    <source>
        <strain evidence="2">160909Yilan</strain>
    </source>
</reference>
<protein>
    <submittedName>
        <fullName evidence="2">Uncharacterized protein</fullName>
    </submittedName>
</protein>
<comment type="caution">
    <text evidence="2">The sequence shown here is derived from an EMBL/GenBank/DDBJ whole genome shotgun (WGS) entry which is preliminary data.</text>
</comment>
<dbReference type="OrthoDB" id="2995174at2759"/>
<sequence>MTHNASDSKPPPPYDARNMSEARTEPALSEPRYLYYRVYCPDGAIPSKTAFDARNPYSYIVIQMHPNLSLSTDRVVIVGPAITDGATPDSAFILVFGNDLTEEENAAIARIDLSSRCEEEPKYLYYRLFTQTDEDRPKVSFNPNKPTLGRVERILVSPPHSTTTIRHLIAKVEGRPIYRYSEFYENLSAQTTMGDGKYLALMEENSIGLTEEEPIILVQRERRPGLYNRPVKLLVFWSDFFPMGSLAYTDAVLVDGKYGCKRGGCSADLFPGQVKFLDE</sequence>
<name>A0A8H6Y4H9_9AGAR</name>
<dbReference type="EMBL" id="JACAZH010000013">
    <property type="protein sequence ID" value="KAF7351637.1"/>
    <property type="molecule type" value="Genomic_DNA"/>
</dbReference>
<feature type="region of interest" description="Disordered" evidence="1">
    <location>
        <begin position="1"/>
        <end position="25"/>
    </location>
</feature>
<evidence type="ECO:0000256" key="1">
    <source>
        <dbReference type="SAM" id="MobiDB-lite"/>
    </source>
</evidence>
<keyword evidence="3" id="KW-1185">Reference proteome</keyword>
<proteinExistence type="predicted"/>
<evidence type="ECO:0000313" key="2">
    <source>
        <dbReference type="EMBL" id="KAF7351637.1"/>
    </source>
</evidence>
<dbReference type="AlphaFoldDB" id="A0A8H6Y4H9"/>
<dbReference type="Proteomes" id="UP000623467">
    <property type="component" value="Unassembled WGS sequence"/>
</dbReference>
<gene>
    <name evidence="2" type="ORF">MSAN_01596300</name>
</gene>
<evidence type="ECO:0000313" key="3">
    <source>
        <dbReference type="Proteomes" id="UP000623467"/>
    </source>
</evidence>
<organism evidence="2 3">
    <name type="scientific">Mycena sanguinolenta</name>
    <dbReference type="NCBI Taxonomy" id="230812"/>
    <lineage>
        <taxon>Eukaryota</taxon>
        <taxon>Fungi</taxon>
        <taxon>Dikarya</taxon>
        <taxon>Basidiomycota</taxon>
        <taxon>Agaricomycotina</taxon>
        <taxon>Agaricomycetes</taxon>
        <taxon>Agaricomycetidae</taxon>
        <taxon>Agaricales</taxon>
        <taxon>Marasmiineae</taxon>
        <taxon>Mycenaceae</taxon>
        <taxon>Mycena</taxon>
    </lineage>
</organism>